<feature type="transmembrane region" description="Helical" evidence="6">
    <location>
        <begin position="373"/>
        <end position="395"/>
    </location>
</feature>
<dbReference type="PANTHER" id="PTHR42718">
    <property type="entry name" value="MAJOR FACILITATOR SUPERFAMILY MULTIDRUG TRANSPORTER MFSC"/>
    <property type="match status" value="1"/>
</dbReference>
<feature type="transmembrane region" description="Helical" evidence="6">
    <location>
        <begin position="61"/>
        <end position="78"/>
    </location>
</feature>
<feature type="region of interest" description="Disordered" evidence="5">
    <location>
        <begin position="476"/>
        <end position="500"/>
    </location>
</feature>
<keyword evidence="2 6" id="KW-0812">Transmembrane</keyword>
<evidence type="ECO:0000259" key="7">
    <source>
        <dbReference type="PROSITE" id="PS50850"/>
    </source>
</evidence>
<protein>
    <submittedName>
        <fullName evidence="8">MFS transporter</fullName>
    </submittedName>
</protein>
<feature type="transmembrane region" description="Helical" evidence="6">
    <location>
        <begin position="277"/>
        <end position="297"/>
    </location>
</feature>
<evidence type="ECO:0000256" key="6">
    <source>
        <dbReference type="SAM" id="Phobius"/>
    </source>
</evidence>
<dbReference type="Gene3D" id="1.20.1250.20">
    <property type="entry name" value="MFS general substrate transporter like domains"/>
    <property type="match status" value="1"/>
</dbReference>
<dbReference type="RefSeq" id="WP_099697780.1">
    <property type="nucleotide sequence ID" value="NZ_CP151090.1"/>
</dbReference>
<reference evidence="8 9" key="1">
    <citation type="submission" date="2017-07" db="EMBL/GenBank/DDBJ databases">
        <title>Draft sequence of Rhodococcus enclensis 23b-28.</title>
        <authorList>
            <person name="Besaury L."/>
            <person name="Sancelme M."/>
            <person name="Amato P."/>
            <person name="Lallement A."/>
            <person name="Delort A.-M."/>
        </authorList>
    </citation>
    <scope>NUCLEOTIDE SEQUENCE [LARGE SCALE GENOMIC DNA]</scope>
    <source>
        <strain evidence="8 9">23b-28</strain>
    </source>
</reference>
<dbReference type="AlphaFoldDB" id="A0A2A5J9K4"/>
<dbReference type="CDD" id="cd17504">
    <property type="entry name" value="MFS_MMR_MDR_like"/>
    <property type="match status" value="1"/>
</dbReference>
<feature type="transmembrane region" description="Helical" evidence="6">
    <location>
        <begin position="447"/>
        <end position="469"/>
    </location>
</feature>
<feature type="transmembrane region" description="Helical" evidence="6">
    <location>
        <begin position="118"/>
        <end position="135"/>
    </location>
</feature>
<feature type="transmembrane region" description="Helical" evidence="6">
    <location>
        <begin position="309"/>
        <end position="335"/>
    </location>
</feature>
<dbReference type="PRINTS" id="PR01036">
    <property type="entry name" value="TCRTETB"/>
</dbReference>
<feature type="transmembrane region" description="Helical" evidence="6">
    <location>
        <begin position="90"/>
        <end position="112"/>
    </location>
</feature>
<evidence type="ECO:0000256" key="2">
    <source>
        <dbReference type="ARBA" id="ARBA00022692"/>
    </source>
</evidence>
<dbReference type="Pfam" id="PF07690">
    <property type="entry name" value="MFS_1"/>
    <property type="match status" value="1"/>
</dbReference>
<keyword evidence="3 6" id="KW-1133">Transmembrane helix</keyword>
<evidence type="ECO:0000256" key="5">
    <source>
        <dbReference type="SAM" id="MobiDB-lite"/>
    </source>
</evidence>
<dbReference type="Gene3D" id="1.20.1720.10">
    <property type="entry name" value="Multidrug resistance protein D"/>
    <property type="match status" value="1"/>
</dbReference>
<comment type="caution">
    <text evidence="8">The sequence shown here is derived from an EMBL/GenBank/DDBJ whole genome shotgun (WGS) entry which is preliminary data.</text>
</comment>
<gene>
    <name evidence="8" type="ORF">CHR55_16925</name>
</gene>
<sequence>MSSTTSPPPTTPPQTTKSPATTAVVAVLAFSGIVVSLMQTLVIPIIPHLPEYLNAPASDTAWAVTATLLAAAVAVPTMGRLGDMFGKRRLLLISMALLVTGSVVGALSSSVIPLVAGRILQGLAAGVIPLGISVMRDVLPPKKLAGAVAMMSASLGVGGALGLPIAALIAEYADWHVLFWASAVLGALAAVLVVVLVPESTVRTGGTFDFGGAISLSAALIALLLAISKGGDWGWTSTLTLSLFGAAILIFGFWAWWELRTPKPLVDLRVSIRRQVLFTNLASIVFGFAMFAASMVFPQVVQLPEVTGYGLGGSMLTAGLVMAPSGIIMMLISPLSSRITNSHGPKVTLMLGAVVVAIGYGIGIFAMHSIWELIVIAVIIGAGTGMAYGAMPALIMGAVPPSETGAANSFNTLMRSLGTSFASAIAGVVIAQMTMSIGGATLPSENAFRVVMALAAGSAVVALVLAGFLPRFNSSNSRKEIGSQHTDTSPTPSKESVPTH</sequence>
<feature type="transmembrane region" description="Helical" evidence="6">
    <location>
        <begin position="208"/>
        <end position="227"/>
    </location>
</feature>
<comment type="subcellular location">
    <subcellularLocation>
        <location evidence="1">Cell membrane</location>
        <topology evidence="1">Multi-pass membrane protein</topology>
    </subcellularLocation>
</comment>
<accession>A0A2A5J9K4</accession>
<dbReference type="InterPro" id="IPR036259">
    <property type="entry name" value="MFS_trans_sf"/>
</dbReference>
<feature type="transmembrane region" description="Helical" evidence="6">
    <location>
        <begin position="147"/>
        <end position="169"/>
    </location>
</feature>
<proteinExistence type="predicted"/>
<dbReference type="Proteomes" id="UP000230886">
    <property type="component" value="Unassembled WGS sequence"/>
</dbReference>
<name>A0A2A5J9K4_RHOSG</name>
<feature type="transmembrane region" description="Helical" evidence="6">
    <location>
        <begin position="175"/>
        <end position="196"/>
    </location>
</feature>
<dbReference type="SUPFAM" id="SSF103473">
    <property type="entry name" value="MFS general substrate transporter"/>
    <property type="match status" value="2"/>
</dbReference>
<feature type="transmembrane region" description="Helical" evidence="6">
    <location>
        <begin position="347"/>
        <end position="367"/>
    </location>
</feature>
<dbReference type="InterPro" id="IPR020846">
    <property type="entry name" value="MFS_dom"/>
</dbReference>
<feature type="domain" description="Major facilitator superfamily (MFS) profile" evidence="7">
    <location>
        <begin position="24"/>
        <end position="474"/>
    </location>
</feature>
<dbReference type="GO" id="GO:0022857">
    <property type="term" value="F:transmembrane transporter activity"/>
    <property type="evidence" value="ECO:0007669"/>
    <property type="project" value="InterPro"/>
</dbReference>
<feature type="transmembrane region" description="Helical" evidence="6">
    <location>
        <begin position="416"/>
        <end position="435"/>
    </location>
</feature>
<feature type="transmembrane region" description="Helical" evidence="6">
    <location>
        <begin position="21"/>
        <end position="46"/>
    </location>
</feature>
<evidence type="ECO:0000313" key="8">
    <source>
        <dbReference type="EMBL" id="PCK26274.1"/>
    </source>
</evidence>
<dbReference type="PANTHER" id="PTHR42718:SF35">
    <property type="entry name" value="BLL0718 PROTEIN"/>
    <property type="match status" value="1"/>
</dbReference>
<dbReference type="PROSITE" id="PS50850">
    <property type="entry name" value="MFS"/>
    <property type="match status" value="1"/>
</dbReference>
<organism evidence="8 9">
    <name type="scientific">Rhodococcus qingshengii</name>
    <dbReference type="NCBI Taxonomy" id="334542"/>
    <lineage>
        <taxon>Bacteria</taxon>
        <taxon>Bacillati</taxon>
        <taxon>Actinomycetota</taxon>
        <taxon>Actinomycetes</taxon>
        <taxon>Mycobacteriales</taxon>
        <taxon>Nocardiaceae</taxon>
        <taxon>Rhodococcus</taxon>
        <taxon>Rhodococcus erythropolis group</taxon>
    </lineage>
</organism>
<dbReference type="InterPro" id="IPR011701">
    <property type="entry name" value="MFS"/>
</dbReference>
<evidence type="ECO:0000256" key="1">
    <source>
        <dbReference type="ARBA" id="ARBA00004651"/>
    </source>
</evidence>
<feature type="transmembrane region" description="Helical" evidence="6">
    <location>
        <begin position="233"/>
        <end position="257"/>
    </location>
</feature>
<evidence type="ECO:0000256" key="3">
    <source>
        <dbReference type="ARBA" id="ARBA00022989"/>
    </source>
</evidence>
<keyword evidence="4 6" id="KW-0472">Membrane</keyword>
<feature type="compositionally biased region" description="Polar residues" evidence="5">
    <location>
        <begin position="483"/>
        <end position="500"/>
    </location>
</feature>
<evidence type="ECO:0000256" key="4">
    <source>
        <dbReference type="ARBA" id="ARBA00023136"/>
    </source>
</evidence>
<evidence type="ECO:0000313" key="9">
    <source>
        <dbReference type="Proteomes" id="UP000230886"/>
    </source>
</evidence>
<dbReference type="GO" id="GO:0005886">
    <property type="term" value="C:plasma membrane"/>
    <property type="evidence" value="ECO:0007669"/>
    <property type="project" value="UniProtKB-SubCell"/>
</dbReference>
<dbReference type="EMBL" id="NOVD01000010">
    <property type="protein sequence ID" value="PCK26274.1"/>
    <property type="molecule type" value="Genomic_DNA"/>
</dbReference>